<comment type="caution">
    <text evidence="4">The sequence shown here is derived from an EMBL/GenBank/DDBJ whole genome shotgun (WGS) entry which is preliminary data.</text>
</comment>
<dbReference type="EMBL" id="JAUUTY010000004">
    <property type="protein sequence ID" value="KAK1644349.1"/>
    <property type="molecule type" value="Genomic_DNA"/>
</dbReference>
<dbReference type="GO" id="GO:0019748">
    <property type="term" value="P:secondary metabolic process"/>
    <property type="evidence" value="ECO:0007669"/>
    <property type="project" value="TreeGrafter"/>
</dbReference>
<evidence type="ECO:0000256" key="3">
    <source>
        <dbReference type="ARBA" id="ARBA00023180"/>
    </source>
</evidence>
<dbReference type="AlphaFoldDB" id="A0AAD8S307"/>
<evidence type="ECO:0000256" key="2">
    <source>
        <dbReference type="ARBA" id="ARBA00022729"/>
    </source>
</evidence>
<dbReference type="Gene3D" id="3.40.50.1820">
    <property type="entry name" value="alpha/beta hydrolase"/>
    <property type="match status" value="1"/>
</dbReference>
<dbReference type="FunFam" id="3.40.50.1820:FF:000581">
    <property type="entry name" value="Os11g0431400 protein"/>
    <property type="match status" value="1"/>
</dbReference>
<dbReference type="GO" id="GO:0006508">
    <property type="term" value="P:proteolysis"/>
    <property type="evidence" value="ECO:0007669"/>
    <property type="project" value="InterPro"/>
</dbReference>
<dbReference type="Gene3D" id="3.40.50.12670">
    <property type="match status" value="1"/>
</dbReference>
<comment type="similarity">
    <text evidence="1">Belongs to the peptidase S10 family.</text>
</comment>
<gene>
    <name evidence="4" type="ORF">QYE76_062154</name>
</gene>
<proteinExistence type="inferred from homology"/>
<dbReference type="PANTHER" id="PTHR11802">
    <property type="entry name" value="SERINE PROTEASE FAMILY S10 SERINE CARBOXYPEPTIDASE"/>
    <property type="match status" value="1"/>
</dbReference>
<dbReference type="FunFam" id="3.40.50.12670:FF:000001">
    <property type="entry name" value="Carboxypeptidase"/>
    <property type="match status" value="1"/>
</dbReference>
<dbReference type="PRINTS" id="PR00724">
    <property type="entry name" value="CRBOXYPTASEC"/>
</dbReference>
<dbReference type="InterPro" id="IPR001563">
    <property type="entry name" value="Peptidase_S10"/>
</dbReference>
<dbReference type="InterPro" id="IPR029058">
    <property type="entry name" value="AB_hydrolase_fold"/>
</dbReference>
<dbReference type="PANTHER" id="PTHR11802:SF248">
    <property type="match status" value="1"/>
</dbReference>
<sequence length="624" mass="69038">MSFRLLWARTAGRCHFLPLLLLHLVPGFLLLLFLRLASASAPTVVTHLPGYDGPLPFNLETGYVGVEEETGTELFYYFVESERSPGTDPVILWLTGGPRCSVIMGLAFEIGPLRFVRAPYSGGLPELVYNPHSWTKMANLLLLDSPVGSGFSYARDPKGYHVGDYSSSLHVQRFLNKWFTDHLLYLSNPFYLAGDSYAGKVIPLIAQDISEGIEMEQQPIINLKGYMVGNPITDPMYDENFRIPSAHGFGIISDQIYETARKSCKGDYINPSNKMCAEVLHTINNLISEISIEHILYDKCDVVAPNSVDDNSRRKFLLEGSIQISKPPSRPPVDCFTYGYYLAYFWMNNNLTKNALGIKEGTVGEWIQCNVGLPYTFEIRSSVGYHLNLTTRGYRALVYSGDHDLEAPFLGTHAWIRSLNFSIVDDWRAWHLNGQASGFTIKYENNMTFATGAGHTAPEYRPEECFAMAQRSWHRSGMSAAAASRGVRALAVLGRCVRAPFRVLLRARDIYVRQMTTCAAGRGPVGMVSVPRSRSHAFYRSAGDGDDADVRELVRAASRARCSSVVAARSQSMDIGRIDEDQPCEFRTGGGAMGHALCRRSRSCAVGSMGMSMGRSRAGAVAAA</sequence>
<keyword evidence="5" id="KW-1185">Reference proteome</keyword>
<dbReference type="Pfam" id="PF00450">
    <property type="entry name" value="Peptidase_S10"/>
    <property type="match status" value="1"/>
</dbReference>
<dbReference type="GO" id="GO:0016747">
    <property type="term" value="F:acyltransferase activity, transferring groups other than amino-acyl groups"/>
    <property type="evidence" value="ECO:0007669"/>
    <property type="project" value="TreeGrafter"/>
</dbReference>
<evidence type="ECO:0000256" key="1">
    <source>
        <dbReference type="ARBA" id="ARBA00009431"/>
    </source>
</evidence>
<dbReference type="Proteomes" id="UP001231189">
    <property type="component" value="Unassembled WGS sequence"/>
</dbReference>
<accession>A0AAD8S307</accession>
<keyword evidence="2" id="KW-0732">Signal</keyword>
<organism evidence="4 5">
    <name type="scientific">Lolium multiflorum</name>
    <name type="common">Italian ryegrass</name>
    <name type="synonym">Lolium perenne subsp. multiflorum</name>
    <dbReference type="NCBI Taxonomy" id="4521"/>
    <lineage>
        <taxon>Eukaryota</taxon>
        <taxon>Viridiplantae</taxon>
        <taxon>Streptophyta</taxon>
        <taxon>Embryophyta</taxon>
        <taxon>Tracheophyta</taxon>
        <taxon>Spermatophyta</taxon>
        <taxon>Magnoliopsida</taxon>
        <taxon>Liliopsida</taxon>
        <taxon>Poales</taxon>
        <taxon>Poaceae</taxon>
        <taxon>BOP clade</taxon>
        <taxon>Pooideae</taxon>
        <taxon>Poodae</taxon>
        <taxon>Poeae</taxon>
        <taxon>Poeae Chloroplast Group 2 (Poeae type)</taxon>
        <taxon>Loliodinae</taxon>
        <taxon>Loliinae</taxon>
        <taxon>Lolium</taxon>
    </lineage>
</organism>
<name>A0AAD8S307_LOLMU</name>
<dbReference type="GO" id="GO:0004185">
    <property type="term" value="F:serine-type carboxypeptidase activity"/>
    <property type="evidence" value="ECO:0007669"/>
    <property type="project" value="InterPro"/>
</dbReference>
<evidence type="ECO:0000313" key="4">
    <source>
        <dbReference type="EMBL" id="KAK1644349.1"/>
    </source>
</evidence>
<evidence type="ECO:0000313" key="5">
    <source>
        <dbReference type="Proteomes" id="UP001231189"/>
    </source>
</evidence>
<reference evidence="4" key="1">
    <citation type="submission" date="2023-07" db="EMBL/GenBank/DDBJ databases">
        <title>A chromosome-level genome assembly of Lolium multiflorum.</title>
        <authorList>
            <person name="Chen Y."/>
            <person name="Copetti D."/>
            <person name="Kolliker R."/>
            <person name="Studer B."/>
        </authorList>
    </citation>
    <scope>NUCLEOTIDE SEQUENCE</scope>
    <source>
        <strain evidence="4">02402/16</strain>
        <tissue evidence="4">Leaf</tissue>
    </source>
</reference>
<dbReference type="SUPFAM" id="SSF53474">
    <property type="entry name" value="alpha/beta-Hydrolases"/>
    <property type="match status" value="1"/>
</dbReference>
<protein>
    <submittedName>
        <fullName evidence="4">Uncharacterized protein</fullName>
    </submittedName>
</protein>
<keyword evidence="3" id="KW-0325">Glycoprotein</keyword>